<organism evidence="1 2">
    <name type="scientific">Dehalobacter restrictus</name>
    <dbReference type="NCBI Taxonomy" id="55583"/>
    <lineage>
        <taxon>Bacteria</taxon>
        <taxon>Bacillati</taxon>
        <taxon>Bacillota</taxon>
        <taxon>Clostridia</taxon>
        <taxon>Eubacteriales</taxon>
        <taxon>Desulfitobacteriaceae</taxon>
        <taxon>Dehalobacter</taxon>
    </lineage>
</organism>
<sequence>MKEIKYGGKKWRIADKDYDGQLFINDRQGIIRLIVYYYDLDTLYAEKLIPKSI</sequence>
<evidence type="ECO:0000313" key="1">
    <source>
        <dbReference type="EMBL" id="QGZ99503.1"/>
    </source>
</evidence>
<accession>A0A857DE30</accession>
<name>A0A857DE30_9FIRM</name>
<protein>
    <submittedName>
        <fullName evidence="1">Uncharacterized protein</fullName>
    </submittedName>
</protein>
<dbReference type="AlphaFoldDB" id="A0A857DE30"/>
<dbReference type="Proteomes" id="UP000430508">
    <property type="component" value="Chromosome"/>
</dbReference>
<dbReference type="RefSeq" id="WP_019226602.1">
    <property type="nucleotide sequence ID" value="NZ_CP046996.1"/>
</dbReference>
<evidence type="ECO:0000313" key="2">
    <source>
        <dbReference type="Proteomes" id="UP000430508"/>
    </source>
</evidence>
<gene>
    <name evidence="1" type="ORF">GQ588_01930</name>
</gene>
<dbReference type="EMBL" id="CP046996">
    <property type="protein sequence ID" value="QGZ99503.1"/>
    <property type="molecule type" value="Genomic_DNA"/>
</dbReference>
<proteinExistence type="predicted"/>
<reference evidence="1 2" key="1">
    <citation type="submission" date="2019-12" db="EMBL/GenBank/DDBJ databases">
        <title>Sequence classification of anaerobic respiratory reductive dehalogenases: First we see many, then we see few.</title>
        <authorList>
            <person name="Molenda O."/>
            <person name="Puentes Jacome L.A."/>
            <person name="Cao X."/>
            <person name="Nesbo C.L."/>
            <person name="Tang S."/>
            <person name="Morson N."/>
            <person name="Patron J."/>
            <person name="Lomheim L."/>
            <person name="Wishart D.S."/>
            <person name="Edwards E.A."/>
        </authorList>
    </citation>
    <scope>NUCLEOTIDE SEQUENCE [LARGE SCALE GENOMIC DNA]</scope>
    <source>
        <strain evidence="1 2">12DCA</strain>
    </source>
</reference>